<dbReference type="InterPro" id="IPR011712">
    <property type="entry name" value="Sig_transdc_His_kin_sub3_dim/P"/>
</dbReference>
<dbReference type="CDD" id="cd16917">
    <property type="entry name" value="HATPase_UhpB-NarQ-NarX-like"/>
    <property type="match status" value="1"/>
</dbReference>
<gene>
    <name evidence="6" type="ORF">PQ455_11465</name>
</gene>
<proteinExistence type="predicted"/>
<dbReference type="Proteomes" id="UP001220395">
    <property type="component" value="Chromosome"/>
</dbReference>
<feature type="transmembrane region" description="Helical" evidence="4">
    <location>
        <begin position="24"/>
        <end position="41"/>
    </location>
</feature>
<protein>
    <submittedName>
        <fullName evidence="6">Histidine kinase</fullName>
    </submittedName>
</protein>
<evidence type="ECO:0000256" key="2">
    <source>
        <dbReference type="ARBA" id="ARBA00022777"/>
    </source>
</evidence>
<keyword evidence="4" id="KW-0472">Membrane</keyword>
<dbReference type="InterPro" id="IPR036890">
    <property type="entry name" value="HATPase_C_sf"/>
</dbReference>
<dbReference type="PANTHER" id="PTHR24421:SF63">
    <property type="entry name" value="SENSOR HISTIDINE KINASE DESK"/>
    <property type="match status" value="1"/>
</dbReference>
<keyword evidence="7" id="KW-1185">Reference proteome</keyword>
<evidence type="ECO:0000313" key="7">
    <source>
        <dbReference type="Proteomes" id="UP001220395"/>
    </source>
</evidence>
<evidence type="ECO:0000256" key="1">
    <source>
        <dbReference type="ARBA" id="ARBA00022679"/>
    </source>
</evidence>
<feature type="transmembrane region" description="Helical" evidence="4">
    <location>
        <begin position="48"/>
        <end position="65"/>
    </location>
</feature>
<feature type="transmembrane region" description="Helical" evidence="4">
    <location>
        <begin position="71"/>
        <end position="92"/>
    </location>
</feature>
<dbReference type="PANTHER" id="PTHR24421">
    <property type="entry name" value="NITRATE/NITRITE SENSOR PROTEIN NARX-RELATED"/>
    <property type="match status" value="1"/>
</dbReference>
<name>A0ABY7TGI8_9SPHN</name>
<dbReference type="InterPro" id="IPR050482">
    <property type="entry name" value="Sensor_HK_TwoCompSys"/>
</dbReference>
<feature type="domain" description="Signal transduction histidine kinase subgroup 3 dimerisation and phosphoacceptor" evidence="5">
    <location>
        <begin position="181"/>
        <end position="241"/>
    </location>
</feature>
<dbReference type="Pfam" id="PF07730">
    <property type="entry name" value="HisKA_3"/>
    <property type="match status" value="1"/>
</dbReference>
<evidence type="ECO:0000256" key="4">
    <source>
        <dbReference type="SAM" id="Phobius"/>
    </source>
</evidence>
<keyword evidence="3" id="KW-0902">Two-component regulatory system</keyword>
<evidence type="ECO:0000313" key="6">
    <source>
        <dbReference type="EMBL" id="WCT72259.1"/>
    </source>
</evidence>
<keyword evidence="4" id="KW-0812">Transmembrane</keyword>
<feature type="transmembrane region" description="Helical" evidence="4">
    <location>
        <begin position="138"/>
        <end position="155"/>
    </location>
</feature>
<keyword evidence="2 6" id="KW-0418">Kinase</keyword>
<dbReference type="Gene3D" id="1.20.5.1930">
    <property type="match status" value="1"/>
</dbReference>
<reference evidence="6 7" key="1">
    <citation type="submission" date="2023-02" db="EMBL/GenBank/DDBJ databases">
        <title>Genome sequence of Sphingomonas naphthae.</title>
        <authorList>
            <person name="Kim S."/>
            <person name="Heo J."/>
            <person name="Kwon S.-W."/>
        </authorList>
    </citation>
    <scope>NUCLEOTIDE SEQUENCE [LARGE SCALE GENOMIC DNA]</scope>
    <source>
        <strain evidence="6 7">KACC 18716</strain>
    </source>
</reference>
<accession>A0ABY7TGI8</accession>
<keyword evidence="1" id="KW-0808">Transferase</keyword>
<evidence type="ECO:0000256" key="3">
    <source>
        <dbReference type="ARBA" id="ARBA00023012"/>
    </source>
</evidence>
<dbReference type="SUPFAM" id="SSF55874">
    <property type="entry name" value="ATPase domain of HSP90 chaperone/DNA topoisomerase II/histidine kinase"/>
    <property type="match status" value="1"/>
</dbReference>
<evidence type="ECO:0000259" key="5">
    <source>
        <dbReference type="Pfam" id="PF07730"/>
    </source>
</evidence>
<dbReference type="Gene3D" id="3.30.565.10">
    <property type="entry name" value="Histidine kinase-like ATPase, C-terminal domain"/>
    <property type="match status" value="1"/>
</dbReference>
<sequence length="364" mass="38273">MTGTPRSRDTVAMRTAGERWWEGPWPWLGYLVFLPLPWLWMPPGTATLLWTGLALAAFLPLYFLAHRLEGIRRAAVCVAITAIGIALAPLPVNWTTFAIYGAAEMGRVRPPRIAVAGIAAIATVTAIVGLWFGQPVFWWLPGVVLIVMTGGGTISREAFYRRTQALLATQEEVRRLAGIAERERIARDLHDVVGRTLTLVALKADLAGRMLDRDIGAARSEVDAIGAAARAGLAEVRAALAGQSGGGLTQEASASIHALRTAGVEPVLTGDPGDIPADAGAVLAMTLREAVTNVIRHAGARRCAIAIAAGPGAARLVVEDDGIGLSFREGNGLTGMRQRLVAAGGSLRLSAGLPGIRLEASVPT</sequence>
<dbReference type="EMBL" id="CP117411">
    <property type="protein sequence ID" value="WCT72259.1"/>
    <property type="molecule type" value="Genomic_DNA"/>
</dbReference>
<dbReference type="GO" id="GO:0016301">
    <property type="term" value="F:kinase activity"/>
    <property type="evidence" value="ECO:0007669"/>
    <property type="project" value="UniProtKB-KW"/>
</dbReference>
<dbReference type="RefSeq" id="WP_273686215.1">
    <property type="nucleotide sequence ID" value="NZ_CP117411.1"/>
</dbReference>
<keyword evidence="4" id="KW-1133">Transmembrane helix</keyword>
<feature type="transmembrane region" description="Helical" evidence="4">
    <location>
        <begin position="113"/>
        <end position="132"/>
    </location>
</feature>
<organism evidence="6 7">
    <name type="scientific">Sphingomonas naphthae</name>
    <dbReference type="NCBI Taxonomy" id="1813468"/>
    <lineage>
        <taxon>Bacteria</taxon>
        <taxon>Pseudomonadati</taxon>
        <taxon>Pseudomonadota</taxon>
        <taxon>Alphaproteobacteria</taxon>
        <taxon>Sphingomonadales</taxon>
        <taxon>Sphingomonadaceae</taxon>
        <taxon>Sphingomonas</taxon>
    </lineage>
</organism>